<keyword evidence="4 5" id="KW-0720">Serine protease</keyword>
<dbReference type="InterPro" id="IPR023828">
    <property type="entry name" value="Peptidase_S8_Ser-AS"/>
</dbReference>
<dbReference type="InterPro" id="IPR050131">
    <property type="entry name" value="Peptidase_S8_subtilisin-like"/>
</dbReference>
<evidence type="ECO:0000313" key="9">
    <source>
        <dbReference type="EMBL" id="MEZ0494540.1"/>
    </source>
</evidence>
<feature type="compositionally biased region" description="Low complexity" evidence="6">
    <location>
        <begin position="409"/>
        <end position="423"/>
    </location>
</feature>
<proteinExistence type="inferred from homology"/>
<evidence type="ECO:0000256" key="4">
    <source>
        <dbReference type="ARBA" id="ARBA00022825"/>
    </source>
</evidence>
<evidence type="ECO:0000256" key="6">
    <source>
        <dbReference type="SAM" id="MobiDB-lite"/>
    </source>
</evidence>
<gene>
    <name evidence="9" type="ORF">AB2L28_20065</name>
</gene>
<dbReference type="PROSITE" id="PS51318">
    <property type="entry name" value="TAT"/>
    <property type="match status" value="1"/>
</dbReference>
<feature type="active site" description="Charge relay system" evidence="5">
    <location>
        <position position="331"/>
    </location>
</feature>
<evidence type="ECO:0000259" key="8">
    <source>
        <dbReference type="Pfam" id="PF00082"/>
    </source>
</evidence>
<evidence type="ECO:0000256" key="3">
    <source>
        <dbReference type="ARBA" id="ARBA00022801"/>
    </source>
</evidence>
<comment type="similarity">
    <text evidence="1 5">Belongs to the peptidase S8 family.</text>
</comment>
<evidence type="ECO:0000256" key="2">
    <source>
        <dbReference type="ARBA" id="ARBA00022670"/>
    </source>
</evidence>
<dbReference type="EMBL" id="JBGGTQ010000012">
    <property type="protein sequence ID" value="MEZ0494540.1"/>
    <property type="molecule type" value="Genomic_DNA"/>
</dbReference>
<dbReference type="PROSITE" id="PS00138">
    <property type="entry name" value="SUBTILASE_SER"/>
    <property type="match status" value="1"/>
</dbReference>
<evidence type="ECO:0000256" key="7">
    <source>
        <dbReference type="SAM" id="SignalP"/>
    </source>
</evidence>
<accession>A0ABV4I772</accession>
<evidence type="ECO:0000313" key="10">
    <source>
        <dbReference type="Proteomes" id="UP001566476"/>
    </source>
</evidence>
<dbReference type="PROSITE" id="PS51892">
    <property type="entry name" value="SUBTILASE"/>
    <property type="match status" value="1"/>
</dbReference>
<keyword evidence="7" id="KW-0732">Signal</keyword>
<feature type="region of interest" description="Disordered" evidence="6">
    <location>
        <begin position="394"/>
        <end position="438"/>
    </location>
</feature>
<dbReference type="PRINTS" id="PR00723">
    <property type="entry name" value="SUBTILISIN"/>
</dbReference>
<feature type="active site" description="Charge relay system" evidence="5">
    <location>
        <position position="171"/>
    </location>
</feature>
<dbReference type="SUPFAM" id="SSF52743">
    <property type="entry name" value="Subtilisin-like"/>
    <property type="match status" value="1"/>
</dbReference>
<dbReference type="InterPro" id="IPR000209">
    <property type="entry name" value="Peptidase_S8/S53_dom"/>
</dbReference>
<evidence type="ECO:0000256" key="5">
    <source>
        <dbReference type="PROSITE-ProRule" id="PRU01240"/>
    </source>
</evidence>
<dbReference type="PANTHER" id="PTHR43806">
    <property type="entry name" value="PEPTIDASE S8"/>
    <property type="match status" value="1"/>
</dbReference>
<feature type="active site" description="Charge relay system" evidence="5">
    <location>
        <position position="140"/>
    </location>
</feature>
<dbReference type="PANTHER" id="PTHR43806:SF11">
    <property type="entry name" value="CEREVISIN-RELATED"/>
    <property type="match status" value="1"/>
</dbReference>
<dbReference type="InterPro" id="IPR006311">
    <property type="entry name" value="TAT_signal"/>
</dbReference>
<feature type="signal peptide" evidence="7">
    <location>
        <begin position="1"/>
        <end position="30"/>
    </location>
</feature>
<reference evidence="9 10" key="1">
    <citation type="submission" date="2024-07" db="EMBL/GenBank/DDBJ databases">
        <authorList>
            <person name="Thanompreechachai J."/>
            <person name="Duangmal K."/>
        </authorList>
    </citation>
    <scope>NUCLEOTIDE SEQUENCE [LARGE SCALE GENOMIC DNA]</scope>
    <source>
        <strain evidence="9 10">TBRC 1896</strain>
    </source>
</reference>
<keyword evidence="3 5" id="KW-0378">Hydrolase</keyword>
<organism evidence="9 10">
    <name type="scientific">Kineococcus mangrovi</name>
    <dbReference type="NCBI Taxonomy" id="1660183"/>
    <lineage>
        <taxon>Bacteria</taxon>
        <taxon>Bacillati</taxon>
        <taxon>Actinomycetota</taxon>
        <taxon>Actinomycetes</taxon>
        <taxon>Kineosporiales</taxon>
        <taxon>Kineosporiaceae</taxon>
        <taxon>Kineococcus</taxon>
    </lineage>
</organism>
<evidence type="ECO:0000256" key="1">
    <source>
        <dbReference type="ARBA" id="ARBA00011073"/>
    </source>
</evidence>
<feature type="compositionally biased region" description="Pro residues" evidence="6">
    <location>
        <begin position="394"/>
        <end position="408"/>
    </location>
</feature>
<dbReference type="InterPro" id="IPR036852">
    <property type="entry name" value="Peptidase_S8/S53_dom_sf"/>
</dbReference>
<dbReference type="RefSeq" id="WP_370720772.1">
    <property type="nucleotide sequence ID" value="NZ_JBGGTQ010000012.1"/>
</dbReference>
<dbReference type="Proteomes" id="UP001566476">
    <property type="component" value="Unassembled WGS sequence"/>
</dbReference>
<name>A0ABV4I772_9ACTN</name>
<dbReference type="InterPro" id="IPR015500">
    <property type="entry name" value="Peptidase_S8_subtilisin-rel"/>
</dbReference>
<dbReference type="Pfam" id="PF00082">
    <property type="entry name" value="Peptidase_S8"/>
    <property type="match status" value="1"/>
</dbReference>
<feature type="domain" description="Peptidase S8/S53" evidence="8">
    <location>
        <begin position="131"/>
        <end position="376"/>
    </location>
</feature>
<dbReference type="Gene3D" id="3.40.50.200">
    <property type="entry name" value="Peptidase S8/S53 domain"/>
    <property type="match status" value="1"/>
</dbReference>
<sequence length="438" mass="43219">MPTPARPTTRTAVVGAALLAATLAAAPAQAATPTSPATGATVHVDALRWVDGQPRLETRTATGTASAARLVRALDADPALSDAQVRTTYRMTPTGSAALPARRLLATDPYLRYAYHLTAVDAYAAWPTTKGAGVKVAVLDSGVDPTQPDLVGRVQPLGNFTGESDAIVVDHGTEVATVVAGAYGNAVGAAGVAPEVTVLSGKVCRKDGCPSDAVVAGITAAVKAGANVVNLSLGGPDYNSTTAATIQWAVERGVVVVASAGNSGATGNAVQYPAAYPGVVSVSASTTSGAAAAWAQHNSSVDLSAPGEAIPVGTPRRSDGSYAVVAASGTSFSAPQVAAAAALLRAVAPTADVATVSGWLTGTATEQTWPDGYGAGMLDVAAAVRAARAAAPAPAAPPAAAPTSPPTTAPTTAPTSPAPAAVPRARRALRPVPVPTRS</sequence>
<protein>
    <submittedName>
        <fullName evidence="9">S8 family serine peptidase</fullName>
    </submittedName>
</protein>
<keyword evidence="2 5" id="KW-0645">Protease</keyword>
<comment type="caution">
    <text evidence="9">The sequence shown here is derived from an EMBL/GenBank/DDBJ whole genome shotgun (WGS) entry which is preliminary data.</text>
</comment>
<keyword evidence="10" id="KW-1185">Reference proteome</keyword>
<feature type="chain" id="PRO_5046790094" evidence="7">
    <location>
        <begin position="31"/>
        <end position="438"/>
    </location>
</feature>